<accession>A0A7T0LLH9</accession>
<evidence type="ECO:0000313" key="1">
    <source>
        <dbReference type="EMBL" id="QPL05548.1"/>
    </source>
</evidence>
<name>A0A7T0LLH9_9ACTO</name>
<dbReference type="Proteomes" id="UP000594637">
    <property type="component" value="Chromosome"/>
</dbReference>
<dbReference type="AlphaFoldDB" id="A0A7T0LLH9"/>
<organism evidence="1 2">
    <name type="scientific">Actinomyces respiraculi</name>
    <dbReference type="NCBI Taxonomy" id="2744574"/>
    <lineage>
        <taxon>Bacteria</taxon>
        <taxon>Bacillati</taxon>
        <taxon>Actinomycetota</taxon>
        <taxon>Actinomycetes</taxon>
        <taxon>Actinomycetales</taxon>
        <taxon>Actinomycetaceae</taxon>
        <taxon>Actinomyces</taxon>
    </lineage>
</organism>
<dbReference type="EMBL" id="CP063989">
    <property type="protein sequence ID" value="QPL05548.1"/>
    <property type="molecule type" value="Genomic_DNA"/>
</dbReference>
<proteinExistence type="predicted"/>
<evidence type="ECO:0000313" key="2">
    <source>
        <dbReference type="Proteomes" id="UP000594637"/>
    </source>
</evidence>
<dbReference type="InterPro" id="IPR049790">
    <property type="entry name" value="Rv3655c/TadE"/>
</dbReference>
<gene>
    <name evidence="1" type="ORF">ID810_00690</name>
</gene>
<reference evidence="1 2" key="1">
    <citation type="submission" date="2020-11" db="EMBL/GenBank/DDBJ databases">
        <title>Actinomyces sp. ZJ750.</title>
        <authorList>
            <person name="Zhou J."/>
        </authorList>
    </citation>
    <scope>NUCLEOTIDE SEQUENCE [LARGE SCALE GENOMIC DNA]</scope>
    <source>
        <strain evidence="1 2">ZJ750</strain>
    </source>
</reference>
<dbReference type="NCBIfam" id="NF041390">
    <property type="entry name" value="TadE_Rv3655c"/>
    <property type="match status" value="1"/>
</dbReference>
<sequence>MVTAETAVTMPAVAIVLILVLSGVSAGVTQLRVADAARVAARAAAIGETDLTGPALRAAGEVELSVSTEGGLTCVSASRAVPGPLGAAGVYARSRACAWTEPGPP</sequence>
<dbReference type="KEGG" id="arep:ID810_00690"/>
<protein>
    <submittedName>
        <fullName evidence="1">Pilus assembly protein TadE</fullName>
    </submittedName>
</protein>
<dbReference type="RefSeq" id="WP_166856964.1">
    <property type="nucleotide sequence ID" value="NZ_CP063989.1"/>
</dbReference>
<keyword evidence="2" id="KW-1185">Reference proteome</keyword>